<protein>
    <submittedName>
        <fullName evidence="1">Uncharacterized protein</fullName>
    </submittedName>
</protein>
<sequence>MLLGIQLANIIVLKFLYYLTINSLNTFLARTQNTGKIYQSLSNTGMMFNYICQMKSPIKTNNYPYFTTQDDQYLQNQTNDSQQKLKALLDNYQSLNKKIIYWMINQFNYLIRQVFQLYANFYLIHTLMFQLHFVHKFCQVFKFKDQYNQIIEIIQLC</sequence>
<dbReference type="EMBL" id="CAJJDN010000081">
    <property type="protein sequence ID" value="CAD8104204.1"/>
    <property type="molecule type" value="Genomic_DNA"/>
</dbReference>
<reference evidence="1" key="1">
    <citation type="submission" date="2021-01" db="EMBL/GenBank/DDBJ databases">
        <authorList>
            <consortium name="Genoscope - CEA"/>
            <person name="William W."/>
        </authorList>
    </citation>
    <scope>NUCLEOTIDE SEQUENCE</scope>
</reference>
<evidence type="ECO:0000313" key="1">
    <source>
        <dbReference type="EMBL" id="CAD8104204.1"/>
    </source>
</evidence>
<name>A0A8S1PMV1_9CILI</name>
<evidence type="ECO:0000313" key="2">
    <source>
        <dbReference type="Proteomes" id="UP000692954"/>
    </source>
</evidence>
<organism evidence="1 2">
    <name type="scientific">Paramecium sonneborni</name>
    <dbReference type="NCBI Taxonomy" id="65129"/>
    <lineage>
        <taxon>Eukaryota</taxon>
        <taxon>Sar</taxon>
        <taxon>Alveolata</taxon>
        <taxon>Ciliophora</taxon>
        <taxon>Intramacronucleata</taxon>
        <taxon>Oligohymenophorea</taxon>
        <taxon>Peniculida</taxon>
        <taxon>Parameciidae</taxon>
        <taxon>Paramecium</taxon>
    </lineage>
</organism>
<dbReference type="AlphaFoldDB" id="A0A8S1PMV1"/>
<dbReference type="Proteomes" id="UP000692954">
    <property type="component" value="Unassembled WGS sequence"/>
</dbReference>
<comment type="caution">
    <text evidence="1">The sequence shown here is derived from an EMBL/GenBank/DDBJ whole genome shotgun (WGS) entry which is preliminary data.</text>
</comment>
<accession>A0A8S1PMV1</accession>
<proteinExistence type="predicted"/>
<gene>
    <name evidence="1" type="ORF">PSON_ATCC_30995.1.T0810241</name>
</gene>
<keyword evidence="2" id="KW-1185">Reference proteome</keyword>